<keyword evidence="7" id="KW-0614">Plasmid</keyword>
<dbReference type="SUPFAM" id="SSF54427">
    <property type="entry name" value="NTF2-like"/>
    <property type="match status" value="1"/>
</dbReference>
<proteinExistence type="predicted"/>
<accession>A0ABY6GGE6</accession>
<dbReference type="EMBL" id="CP106883">
    <property type="protein sequence ID" value="UYG53973.1"/>
    <property type="molecule type" value="Genomic_DNA"/>
</dbReference>
<dbReference type="InterPro" id="IPR007430">
    <property type="entry name" value="VirB8"/>
</dbReference>
<feature type="domain" description="Bacterial virulence protein VirB8" evidence="6">
    <location>
        <begin position="21"/>
        <end position="226"/>
    </location>
</feature>
<feature type="transmembrane region" description="Helical" evidence="5">
    <location>
        <begin position="41"/>
        <end position="60"/>
    </location>
</feature>
<sequence>MRSKQKAPTSKAISETPYLAARREWNERYGDYISRANNWRLVAFGCVATSSILAAGLVWISGQQKVIPYIVETNGYGEVIRVSPANSLGRPSEKQIKSTLRQWITGARTVYVDARAQQQIVAATYATTLPDSPAYTTLSTYHRDHNPYQRAKKETAEVAWHGASLIGGDTWQIEWTETVHSRDGKPISDPTTYTATIMTSLATPTDEDTITLNPFGIYVKQFSWNQRIN</sequence>
<evidence type="ECO:0000259" key="6">
    <source>
        <dbReference type="Pfam" id="PF04335"/>
    </source>
</evidence>
<keyword evidence="4 5" id="KW-0472">Membrane</keyword>
<organism evidence="7 8">
    <name type="scientific">Comamonas endophytica</name>
    <dbReference type="NCBI Taxonomy" id="2949090"/>
    <lineage>
        <taxon>Bacteria</taxon>
        <taxon>Pseudomonadati</taxon>
        <taxon>Pseudomonadota</taxon>
        <taxon>Betaproteobacteria</taxon>
        <taxon>Burkholderiales</taxon>
        <taxon>Comamonadaceae</taxon>
        <taxon>Comamonas</taxon>
    </lineage>
</organism>
<evidence type="ECO:0000256" key="5">
    <source>
        <dbReference type="SAM" id="Phobius"/>
    </source>
</evidence>
<dbReference type="CDD" id="cd16425">
    <property type="entry name" value="TrbF"/>
    <property type="match status" value="1"/>
</dbReference>
<evidence type="ECO:0000313" key="8">
    <source>
        <dbReference type="Proteomes" id="UP001162800"/>
    </source>
</evidence>
<dbReference type="InterPro" id="IPR032710">
    <property type="entry name" value="NTF2-like_dom_sf"/>
</dbReference>
<evidence type="ECO:0000256" key="1">
    <source>
        <dbReference type="ARBA" id="ARBA00004167"/>
    </source>
</evidence>
<comment type="subcellular location">
    <subcellularLocation>
        <location evidence="1">Membrane</location>
        <topology evidence="1">Single-pass membrane protein</topology>
    </subcellularLocation>
</comment>
<keyword evidence="3 5" id="KW-1133">Transmembrane helix</keyword>
<name>A0ABY6GGE6_9BURK</name>
<dbReference type="Gene3D" id="3.10.450.230">
    <property type="entry name" value="VirB8 protein"/>
    <property type="match status" value="1"/>
</dbReference>
<geneLocation type="plasmid" evidence="7 8">
    <name>unnamed2</name>
</geneLocation>
<keyword evidence="2 5" id="KW-0812">Transmembrane</keyword>
<dbReference type="Pfam" id="PF04335">
    <property type="entry name" value="VirB8"/>
    <property type="match status" value="1"/>
</dbReference>
<gene>
    <name evidence="7" type="ORF">M9799_20420</name>
</gene>
<reference evidence="7" key="1">
    <citation type="submission" date="2022-09" db="EMBL/GenBank/DDBJ databases">
        <title>The complete genome of Acidovorax sp. 5MLIR.</title>
        <authorList>
            <person name="Liu L."/>
            <person name="Yue J."/>
            <person name="Yang F."/>
            <person name="Yuan J."/>
            <person name="Li L."/>
        </authorList>
    </citation>
    <scope>NUCLEOTIDE SEQUENCE</scope>
    <source>
        <strain evidence="7">5MLIR</strain>
        <plasmid evidence="7">unnamed2</plasmid>
    </source>
</reference>
<evidence type="ECO:0000256" key="3">
    <source>
        <dbReference type="ARBA" id="ARBA00022989"/>
    </source>
</evidence>
<evidence type="ECO:0000256" key="2">
    <source>
        <dbReference type="ARBA" id="ARBA00022692"/>
    </source>
</evidence>
<protein>
    <submittedName>
        <fullName evidence="7">VirB8/TrbF family protein</fullName>
    </submittedName>
</protein>
<dbReference type="Proteomes" id="UP001162800">
    <property type="component" value="Plasmid unnamed2"/>
</dbReference>
<keyword evidence="8" id="KW-1185">Reference proteome</keyword>
<evidence type="ECO:0000313" key="7">
    <source>
        <dbReference type="EMBL" id="UYG53973.1"/>
    </source>
</evidence>
<evidence type="ECO:0000256" key="4">
    <source>
        <dbReference type="ARBA" id="ARBA00023136"/>
    </source>
</evidence>
<dbReference type="RefSeq" id="WP_231045132.1">
    <property type="nucleotide sequence ID" value="NZ_CP106883.1"/>
</dbReference>
<dbReference type="InterPro" id="IPR035658">
    <property type="entry name" value="TrbF"/>
</dbReference>